<feature type="transmembrane region" description="Helical" evidence="1">
    <location>
        <begin position="45"/>
        <end position="66"/>
    </location>
</feature>
<feature type="transmembrane region" description="Helical" evidence="1">
    <location>
        <begin position="6"/>
        <end position="22"/>
    </location>
</feature>
<comment type="caution">
    <text evidence="2">The sequence shown here is derived from an EMBL/GenBank/DDBJ whole genome shotgun (WGS) entry which is preliminary data.</text>
</comment>
<organism evidence="2 3">
    <name type="scientific">Xanthocytophaga flava</name>
    <dbReference type="NCBI Taxonomy" id="3048013"/>
    <lineage>
        <taxon>Bacteria</taxon>
        <taxon>Pseudomonadati</taxon>
        <taxon>Bacteroidota</taxon>
        <taxon>Cytophagia</taxon>
        <taxon>Cytophagales</taxon>
        <taxon>Rhodocytophagaceae</taxon>
        <taxon>Xanthocytophaga</taxon>
    </lineage>
</organism>
<keyword evidence="1" id="KW-1133">Transmembrane helix</keyword>
<name>A0AAE3U9H2_9BACT</name>
<dbReference type="EMBL" id="JASJOS010000006">
    <property type="protein sequence ID" value="MDJ1481714.1"/>
    <property type="molecule type" value="Genomic_DNA"/>
</dbReference>
<keyword evidence="1" id="KW-0472">Membrane</keyword>
<reference evidence="2" key="1">
    <citation type="submission" date="2023-05" db="EMBL/GenBank/DDBJ databases">
        <authorList>
            <person name="Zhang X."/>
        </authorList>
    </citation>
    <scope>NUCLEOTIDE SEQUENCE</scope>
    <source>
        <strain evidence="2">YF14B1</strain>
    </source>
</reference>
<proteinExistence type="predicted"/>
<gene>
    <name evidence="2" type="ORF">QNI16_14535</name>
</gene>
<evidence type="ECO:0000256" key="1">
    <source>
        <dbReference type="SAM" id="Phobius"/>
    </source>
</evidence>
<evidence type="ECO:0000313" key="3">
    <source>
        <dbReference type="Proteomes" id="UP001241110"/>
    </source>
</evidence>
<keyword evidence="1" id="KW-0812">Transmembrane</keyword>
<accession>A0AAE3U9H2</accession>
<sequence>MIPAIIIIASIIFCFLLIYYKYRQYQRVKNDAEALKKWQKRQDRYEAIGSVLSGIGSILEILGAIFF</sequence>
<protein>
    <submittedName>
        <fullName evidence="2">Uncharacterized protein</fullName>
    </submittedName>
</protein>
<dbReference type="Proteomes" id="UP001241110">
    <property type="component" value="Unassembled WGS sequence"/>
</dbReference>
<evidence type="ECO:0000313" key="2">
    <source>
        <dbReference type="EMBL" id="MDJ1481714.1"/>
    </source>
</evidence>
<dbReference type="AlphaFoldDB" id="A0AAE3U9H2"/>
<dbReference type="RefSeq" id="WP_313979866.1">
    <property type="nucleotide sequence ID" value="NZ_JASJOS010000006.1"/>
</dbReference>